<dbReference type="InterPro" id="IPR029063">
    <property type="entry name" value="SAM-dependent_MTases_sf"/>
</dbReference>
<dbReference type="Proteomes" id="UP001500880">
    <property type="component" value="Unassembled WGS sequence"/>
</dbReference>
<keyword evidence="4" id="KW-0680">Restriction system</keyword>
<dbReference type="Pfam" id="PF01555">
    <property type="entry name" value="N6_N4_Mtase"/>
    <property type="match status" value="1"/>
</dbReference>
<accession>A0ABN1BSF8</accession>
<dbReference type="SUPFAM" id="SSF53335">
    <property type="entry name" value="S-adenosyl-L-methionine-dependent methyltransferases"/>
    <property type="match status" value="1"/>
</dbReference>
<gene>
    <name evidence="6" type="ORF">GCM10008986_34810</name>
</gene>
<evidence type="ECO:0000313" key="6">
    <source>
        <dbReference type="EMBL" id="GAA0504314.1"/>
    </source>
</evidence>
<evidence type="ECO:0000313" key="7">
    <source>
        <dbReference type="Proteomes" id="UP001500880"/>
    </source>
</evidence>
<comment type="caution">
    <text evidence="6">The sequence shown here is derived from an EMBL/GenBank/DDBJ whole genome shotgun (WGS) entry which is preliminary data.</text>
</comment>
<sequence length="497" mass="57309">MESRLAIAKDLLHKDGSIFVSIDDEEAFNLKLLMDEMFGEEAFVGSIAYERSGSAGLGQGGSIVNTKEYVLFYSLNKSNLNFVGHDRPLEKDTMKRYNKILIDEGQKELVKEFNAKSNNLPVKIYKHTNHKFETISLRDFKNRKDEIEKEYVDNFENVFRTFLVQKENEFQHYLISNMDKDHLYSVEYIPSRGKYAGKEVQNYYFNNELFAWLKESAFVDGGKVIKTNKITDLWAHSDIPKADLFNEGNVTLPRGKKPEHLLYRLIKLATNEGDTVLDFFAGSATTAATAVKMKRKSIAIEMGEYFEDKTLKRMKSVLSGDSTGISSKVGWNGSGIVKYHELEQYEDILDNLRLYKEVEVPASIPKKYLFRPEENYVRSNFDISKPFSNVYTHGKGNNDKKIDFVETYCYLKGYIIESLSYKNISGKLYAILKTSNKLIIFREIALGEDDTNNIKKIISDYDNIDQIEVNYDIDQRKLDIETKVITNSDFDEGLLWN</sequence>
<dbReference type="PRINTS" id="PR00506">
    <property type="entry name" value="D21N6MTFRASE"/>
</dbReference>
<evidence type="ECO:0000256" key="4">
    <source>
        <dbReference type="ARBA" id="ARBA00022747"/>
    </source>
</evidence>
<dbReference type="InterPro" id="IPR002295">
    <property type="entry name" value="N4/N6-MTase_EcoPI_Mod-like"/>
</dbReference>
<dbReference type="Gene3D" id="3.40.50.150">
    <property type="entry name" value="Vaccinia Virus protein VP39"/>
    <property type="match status" value="1"/>
</dbReference>
<proteinExistence type="predicted"/>
<reference evidence="6 7" key="1">
    <citation type="journal article" date="2019" name="Int. J. Syst. Evol. Microbiol.">
        <title>The Global Catalogue of Microorganisms (GCM) 10K type strain sequencing project: providing services to taxonomists for standard genome sequencing and annotation.</title>
        <authorList>
            <consortium name="The Broad Institute Genomics Platform"/>
            <consortium name="The Broad Institute Genome Sequencing Center for Infectious Disease"/>
            <person name="Wu L."/>
            <person name="Ma J."/>
        </authorList>
    </citation>
    <scope>NUCLEOTIDE SEQUENCE [LARGE SCALE GENOMIC DNA]</scope>
    <source>
        <strain evidence="6 7">JCM 12389</strain>
    </source>
</reference>
<evidence type="ECO:0000256" key="3">
    <source>
        <dbReference type="ARBA" id="ARBA00022691"/>
    </source>
</evidence>
<organism evidence="6 7">
    <name type="scientific">Salinibacillus aidingensis</name>
    <dbReference type="NCBI Taxonomy" id="237684"/>
    <lineage>
        <taxon>Bacteria</taxon>
        <taxon>Bacillati</taxon>
        <taxon>Bacillota</taxon>
        <taxon>Bacilli</taxon>
        <taxon>Bacillales</taxon>
        <taxon>Bacillaceae</taxon>
        <taxon>Salinibacillus</taxon>
    </lineage>
</organism>
<name>A0ABN1BSF8_9BACI</name>
<keyword evidence="1" id="KW-0489">Methyltransferase</keyword>
<keyword evidence="2" id="KW-0808">Transferase</keyword>
<dbReference type="InterPro" id="IPR002941">
    <property type="entry name" value="DNA_methylase_N4/N6"/>
</dbReference>
<evidence type="ECO:0000256" key="1">
    <source>
        <dbReference type="ARBA" id="ARBA00022603"/>
    </source>
</evidence>
<keyword evidence="3" id="KW-0949">S-adenosyl-L-methionine</keyword>
<evidence type="ECO:0000259" key="5">
    <source>
        <dbReference type="Pfam" id="PF01555"/>
    </source>
</evidence>
<feature type="domain" description="DNA methylase N-4/N-6" evidence="5">
    <location>
        <begin position="1"/>
        <end position="308"/>
    </location>
</feature>
<protein>
    <recommendedName>
        <fullName evidence="5">DNA methylase N-4/N-6 domain-containing protein</fullName>
    </recommendedName>
</protein>
<evidence type="ECO:0000256" key="2">
    <source>
        <dbReference type="ARBA" id="ARBA00022679"/>
    </source>
</evidence>
<keyword evidence="7" id="KW-1185">Reference proteome</keyword>
<dbReference type="EMBL" id="BAAADO010000012">
    <property type="protein sequence ID" value="GAA0504314.1"/>
    <property type="molecule type" value="Genomic_DNA"/>
</dbReference>